<dbReference type="Pfam" id="PF00012">
    <property type="entry name" value="HSP70"/>
    <property type="match status" value="1"/>
</dbReference>
<dbReference type="GO" id="GO:0005829">
    <property type="term" value="C:cytosol"/>
    <property type="evidence" value="ECO:0007669"/>
    <property type="project" value="TreeGrafter"/>
</dbReference>
<dbReference type="PANTHER" id="PTHR45639">
    <property type="entry name" value="HSC70CB, ISOFORM G-RELATED"/>
    <property type="match status" value="1"/>
</dbReference>
<dbReference type="SUPFAM" id="SSF100920">
    <property type="entry name" value="Heat shock protein 70kD (HSP70), peptide-binding domain"/>
    <property type="match status" value="1"/>
</dbReference>
<dbReference type="InterPro" id="IPR013126">
    <property type="entry name" value="Hsp_70_fam"/>
</dbReference>
<keyword evidence="2" id="KW-0067">ATP-binding</keyword>
<dbReference type="GeneID" id="16075634"/>
<name>F2U6R9_SALR5</name>
<evidence type="ECO:0000313" key="5">
    <source>
        <dbReference type="Proteomes" id="UP000007799"/>
    </source>
</evidence>
<dbReference type="SUPFAM" id="SSF53067">
    <property type="entry name" value="Actin-like ATPase domain"/>
    <property type="match status" value="2"/>
</dbReference>
<dbReference type="Gene3D" id="3.30.30.30">
    <property type="match status" value="1"/>
</dbReference>
<dbReference type="EMBL" id="GL832963">
    <property type="protein sequence ID" value="EGD83551.1"/>
    <property type="molecule type" value="Genomic_DNA"/>
</dbReference>
<dbReference type="PRINTS" id="PR00301">
    <property type="entry name" value="HEATSHOCK70"/>
</dbReference>
<evidence type="ECO:0000256" key="1">
    <source>
        <dbReference type="ARBA" id="ARBA00022741"/>
    </source>
</evidence>
<dbReference type="PANTHER" id="PTHR45639:SF4">
    <property type="entry name" value="HSC70CB, ISOFORM G"/>
    <property type="match status" value="1"/>
</dbReference>
<dbReference type="RefSeq" id="XP_004995055.1">
    <property type="nucleotide sequence ID" value="XM_004994998.1"/>
</dbReference>
<dbReference type="InterPro" id="IPR043129">
    <property type="entry name" value="ATPase_NBD"/>
</dbReference>
<feature type="compositionally biased region" description="Basic and acidic residues" evidence="3">
    <location>
        <begin position="845"/>
        <end position="861"/>
    </location>
</feature>
<dbReference type="GO" id="GO:0140662">
    <property type="term" value="F:ATP-dependent protein folding chaperone"/>
    <property type="evidence" value="ECO:0007669"/>
    <property type="project" value="InterPro"/>
</dbReference>
<accession>F2U6R9</accession>
<dbReference type="FunFam" id="3.30.30.30:FF:000002">
    <property type="entry name" value="Heat shock 70 kDa protein 4"/>
    <property type="match status" value="1"/>
</dbReference>
<dbReference type="Gene3D" id="2.60.34.10">
    <property type="entry name" value="Substrate Binding Domain Of DNAk, Chain A, domain 1"/>
    <property type="match status" value="1"/>
</dbReference>
<dbReference type="InterPro" id="IPR029047">
    <property type="entry name" value="HSP70_peptide-bd_sf"/>
</dbReference>
<organism evidence="5">
    <name type="scientific">Salpingoeca rosetta (strain ATCC 50818 / BSB-021)</name>
    <dbReference type="NCBI Taxonomy" id="946362"/>
    <lineage>
        <taxon>Eukaryota</taxon>
        <taxon>Choanoflagellata</taxon>
        <taxon>Craspedida</taxon>
        <taxon>Salpingoecidae</taxon>
        <taxon>Salpingoeca</taxon>
    </lineage>
</organism>
<dbReference type="Gene3D" id="3.90.640.10">
    <property type="entry name" value="Actin, Chain A, domain 4"/>
    <property type="match status" value="1"/>
</dbReference>
<proteinExistence type="predicted"/>
<feature type="compositionally biased region" description="Basic and acidic residues" evidence="3">
    <location>
        <begin position="571"/>
        <end position="591"/>
    </location>
</feature>
<evidence type="ECO:0000256" key="2">
    <source>
        <dbReference type="ARBA" id="ARBA00022840"/>
    </source>
</evidence>
<evidence type="ECO:0000313" key="4">
    <source>
        <dbReference type="EMBL" id="EGD83551.1"/>
    </source>
</evidence>
<dbReference type="OMA" id="WEQSPEI"/>
<dbReference type="FunFam" id="1.20.1270.10:FF:000002">
    <property type="entry name" value="Heat shock 70 kDa protein 4"/>
    <property type="match status" value="1"/>
</dbReference>
<feature type="region of interest" description="Disordered" evidence="3">
    <location>
        <begin position="503"/>
        <end position="600"/>
    </location>
</feature>
<reference evidence="4" key="1">
    <citation type="submission" date="2009-08" db="EMBL/GenBank/DDBJ databases">
        <title>Annotation of Salpingoeca rosetta.</title>
        <authorList>
            <consortium name="The Broad Institute Genome Sequencing Platform"/>
            <person name="Russ C."/>
            <person name="Cuomo C."/>
            <person name="Burger G."/>
            <person name="Gray M.W."/>
            <person name="Holland P.W.H."/>
            <person name="King N."/>
            <person name="Lang F.B.F."/>
            <person name="Roger A.J."/>
            <person name="Ruiz-Trillo I."/>
            <person name="Young S.K."/>
            <person name="Zeng Q."/>
            <person name="Gargeya S."/>
            <person name="Alvarado L."/>
            <person name="Berlin A."/>
            <person name="Chapman S.B."/>
            <person name="Chen Z."/>
            <person name="Freedman E."/>
            <person name="Gellesch M."/>
            <person name="Goldberg J."/>
            <person name="Griggs A."/>
            <person name="Gujja S."/>
            <person name="Heilman E."/>
            <person name="Heiman D."/>
            <person name="Howarth C."/>
            <person name="Mehta T."/>
            <person name="Neiman D."/>
            <person name="Pearson M."/>
            <person name="Roberts A."/>
            <person name="Saif S."/>
            <person name="Shea T."/>
            <person name="Shenoy N."/>
            <person name="Sisk P."/>
            <person name="Stolte C."/>
            <person name="Sykes S."/>
            <person name="White J."/>
            <person name="Yandava C."/>
            <person name="Haas B."/>
            <person name="Nusbaum C."/>
            <person name="Birren B."/>
        </authorList>
    </citation>
    <scope>NUCLEOTIDE SEQUENCE [LARGE SCALE GENOMIC DNA]</scope>
    <source>
        <strain evidence="4">ATCC 50818</strain>
    </source>
</reference>
<dbReference type="CDD" id="cd10228">
    <property type="entry name" value="ASKHA_NBD_HSP70_HSPA4_like"/>
    <property type="match status" value="1"/>
</dbReference>
<protein>
    <submittedName>
        <fullName evidence="4">HS24/P52 protein</fullName>
    </submittedName>
</protein>
<dbReference type="SUPFAM" id="SSF100934">
    <property type="entry name" value="Heat shock protein 70kD (HSP70), C-terminal subdomain"/>
    <property type="match status" value="2"/>
</dbReference>
<keyword evidence="5" id="KW-1185">Reference proteome</keyword>
<dbReference type="InterPro" id="IPR029048">
    <property type="entry name" value="HSP70_C_sf"/>
</dbReference>
<dbReference type="FunCoup" id="F2U6R9">
    <property type="interactions" value="2297"/>
</dbReference>
<dbReference type="Gene3D" id="1.20.1270.10">
    <property type="match status" value="2"/>
</dbReference>
<dbReference type="FunFam" id="3.30.420.40:FF:000171">
    <property type="entry name" value="Heat shock 70 kDa protein 4"/>
    <property type="match status" value="2"/>
</dbReference>
<dbReference type="STRING" id="946362.F2U6R9"/>
<gene>
    <name evidence="4" type="ORF">PTSG_04156</name>
</gene>
<dbReference type="GO" id="GO:0005524">
    <property type="term" value="F:ATP binding"/>
    <property type="evidence" value="ECO:0007669"/>
    <property type="project" value="UniProtKB-KW"/>
</dbReference>
<dbReference type="PROSITE" id="PS01036">
    <property type="entry name" value="HSP70_3"/>
    <property type="match status" value="1"/>
</dbReference>
<feature type="compositionally biased region" description="Basic and acidic residues" evidence="3">
    <location>
        <begin position="790"/>
        <end position="801"/>
    </location>
</feature>
<evidence type="ECO:0000256" key="3">
    <source>
        <dbReference type="SAM" id="MobiDB-lite"/>
    </source>
</evidence>
<sequence>MSCMGLDVGYLSSVVAVPKGGGIEVLLNDYSKRQTPSCISFGDKMRSLGESGKQRAVTAFKHTITYFKRLIGRKYDAPDVQEELAHVYFGHCALPDGTVGVKVQHADEQLVLSVPQVLAMLLGHLRTCAETALETKVEDCVMGVPVYFNDAQRHAMLEALQIADLNCLRLLNETSAVAVNYGIYKGDLPEPGEAPRRVAFFDFGHSNLQMSLCEFVKGKVTVVTTAACPVGGRDFDRALLKEMAKRFEEKTKLNFLSKPRAAIRMETECEKLKKMMSANATDIPMNVECLMEDRDFSTKMNRDEFEQLCAPVFDKVRSTVAGFVDDLKNRDIAISDLHSVEIVGGSSRIPLVKQILMDTFGAAPHTTLNVDEAVARGCALMSAIMSPMFRVRDFKLDDATPYAVNLSWQSTNPEEEEGQSQSEIFSANGMANVTKLLTFYRQEDFEFTATYANPERVPDQPKQIGNFKIQGVKPSYDGEKQKVKVEVQMDLNGCLNVRSATMLEKVPPAEDAAETPKTPASDNTMDTTEDKAKDDESSEEPAAKKPELESEGDDANKASGNDKKKKKGGDKKKDDKKKDDKKDEKAEEKKDEKKKKKVKKVKLTVVTWKPCLKMQSEINDLVEFEAKMKVQDLHEKEKNDARNALEEYIYEMRDKLSSVYDGFMTQNDHDEFRSRLSQMEDWLYEEGEDQPKTVYIEKLQGLQATGNEVKARAQDWETRPRAEEKLRETIVHFRKFVDEHAAGEEKYAHIAAEQVKKVADAVAETEEWLNTKSAEQAKLPKSTPPVLTTKDLDAKRSELERTCNPIMSTPKPKVEPPKEEEKKAEQPEGDAQDKKAEGEEADAAAAKEGDNKQEGSEEPAKGDNVMDTD</sequence>
<dbReference type="FunFam" id="3.90.640.10:FF:000004">
    <property type="entry name" value="Heat shock 70 kDa protein 4"/>
    <property type="match status" value="1"/>
</dbReference>
<keyword evidence="1" id="KW-0547">Nucleotide-binding</keyword>
<dbReference type="AlphaFoldDB" id="F2U6R9"/>
<feature type="compositionally biased region" description="Basic and acidic residues" evidence="3">
    <location>
        <begin position="528"/>
        <end position="562"/>
    </location>
</feature>
<dbReference type="InterPro" id="IPR018181">
    <property type="entry name" value="Heat_shock_70_CS"/>
</dbReference>
<dbReference type="OrthoDB" id="434160at2759"/>
<feature type="compositionally biased region" description="Basic and acidic residues" evidence="3">
    <location>
        <begin position="812"/>
        <end position="838"/>
    </location>
</feature>
<dbReference type="Proteomes" id="UP000007799">
    <property type="component" value="Unassembled WGS sequence"/>
</dbReference>
<dbReference type="Gene3D" id="3.30.420.40">
    <property type="match status" value="2"/>
</dbReference>
<feature type="region of interest" description="Disordered" evidence="3">
    <location>
        <begin position="770"/>
        <end position="869"/>
    </location>
</feature>
<dbReference type="eggNOG" id="KOG0103">
    <property type="taxonomic scope" value="Eukaryota"/>
</dbReference>
<dbReference type="KEGG" id="sre:PTSG_04156"/>
<dbReference type="GO" id="GO:0005634">
    <property type="term" value="C:nucleus"/>
    <property type="evidence" value="ECO:0007669"/>
    <property type="project" value="TreeGrafter"/>
</dbReference>
<dbReference type="InParanoid" id="F2U6R9"/>